<dbReference type="SUPFAM" id="SSF46785">
    <property type="entry name" value="Winged helix' DNA-binding domain"/>
    <property type="match status" value="1"/>
</dbReference>
<keyword evidence="3" id="KW-1185">Reference proteome</keyword>
<feature type="domain" description="Transcription regulator PadR N-terminal" evidence="1">
    <location>
        <begin position="11"/>
        <end position="81"/>
    </location>
</feature>
<accession>A0ABU6L9U0</accession>
<dbReference type="PANTHER" id="PTHR43252">
    <property type="entry name" value="TRANSCRIPTIONAL REGULATOR YQJI"/>
    <property type="match status" value="1"/>
</dbReference>
<evidence type="ECO:0000313" key="3">
    <source>
        <dbReference type="Proteomes" id="UP001306119"/>
    </source>
</evidence>
<dbReference type="Proteomes" id="UP001306119">
    <property type="component" value="Unassembled WGS sequence"/>
</dbReference>
<dbReference type="RefSeq" id="WP_327775284.1">
    <property type="nucleotide sequence ID" value="NZ_JAYXUG010000013.1"/>
</dbReference>
<evidence type="ECO:0000259" key="1">
    <source>
        <dbReference type="Pfam" id="PF03551"/>
    </source>
</evidence>
<proteinExistence type="predicted"/>
<reference evidence="2 3" key="1">
    <citation type="submission" date="2024-01" db="EMBL/GenBank/DDBJ databases">
        <title>Active colonisers of the gastrointestinal tract of Atlantic salmon farmed in a warm water region.</title>
        <authorList>
            <person name="Bowman J.P."/>
        </authorList>
    </citation>
    <scope>NUCLEOTIDE SEQUENCE [LARGE SCALE GENOMIC DNA]</scope>
    <source>
        <strain evidence="2 3">S3MW1</strain>
    </source>
</reference>
<dbReference type="InterPro" id="IPR036388">
    <property type="entry name" value="WH-like_DNA-bd_sf"/>
</dbReference>
<dbReference type="Pfam" id="PF03551">
    <property type="entry name" value="PadR"/>
    <property type="match status" value="1"/>
</dbReference>
<protein>
    <submittedName>
        <fullName evidence="2">PadR family transcriptional regulator</fullName>
    </submittedName>
</protein>
<organism evidence="2 3">
    <name type="scientific">Photobacterium toruni</name>
    <dbReference type="NCBI Taxonomy" id="1935446"/>
    <lineage>
        <taxon>Bacteria</taxon>
        <taxon>Pseudomonadati</taxon>
        <taxon>Pseudomonadota</taxon>
        <taxon>Gammaproteobacteria</taxon>
        <taxon>Vibrionales</taxon>
        <taxon>Vibrionaceae</taxon>
        <taxon>Photobacterium</taxon>
    </lineage>
</organism>
<name>A0ABU6L9U0_9GAMM</name>
<dbReference type="InterPro" id="IPR005149">
    <property type="entry name" value="Tscrpt_reg_PadR_N"/>
</dbReference>
<dbReference type="EMBL" id="JAYXUG010000013">
    <property type="protein sequence ID" value="MEC6832983.1"/>
    <property type="molecule type" value="Genomic_DNA"/>
</dbReference>
<sequence length="175" mass="20328">MNIKSELQKAVLLFLTESSMTGYEICKELMATQVWTANHQQVYRELHLLNDKLCVEFEEIPQNGKPDKKLYSITDIGRSVVSKFSQSIDIKKTTYHSESTLMLKACNSNYFNALKEKLTLDIELLEIELPRIDDEIEYAILYRQLSMMRTERDYAKSALLTIKSIKHQQQLSKVA</sequence>
<gene>
    <name evidence="2" type="ORF">VXS06_14545</name>
</gene>
<evidence type="ECO:0000313" key="2">
    <source>
        <dbReference type="EMBL" id="MEC6832983.1"/>
    </source>
</evidence>
<dbReference type="PANTHER" id="PTHR43252:SF4">
    <property type="entry name" value="TRANSCRIPTIONAL REGULATORY PROTEIN"/>
    <property type="match status" value="1"/>
</dbReference>
<comment type="caution">
    <text evidence="2">The sequence shown here is derived from an EMBL/GenBank/DDBJ whole genome shotgun (WGS) entry which is preliminary data.</text>
</comment>
<dbReference type="InterPro" id="IPR036390">
    <property type="entry name" value="WH_DNA-bd_sf"/>
</dbReference>
<dbReference type="Gene3D" id="1.10.10.10">
    <property type="entry name" value="Winged helix-like DNA-binding domain superfamily/Winged helix DNA-binding domain"/>
    <property type="match status" value="1"/>
</dbReference>